<reference evidence="1 2" key="1">
    <citation type="submission" date="2023-07" db="EMBL/GenBank/DDBJ databases">
        <title>Sequencing the genomes of 1000 actinobacteria strains.</title>
        <authorList>
            <person name="Klenk H.-P."/>
        </authorList>
    </citation>
    <scope>NUCLEOTIDE SEQUENCE [LARGE SCALE GENOMIC DNA]</scope>
    <source>
        <strain evidence="1 2">DSM 22966</strain>
    </source>
</reference>
<proteinExistence type="predicted"/>
<gene>
    <name evidence="1" type="ORF">J2S62_000640</name>
</gene>
<dbReference type="InterPro" id="IPR004304">
    <property type="entry name" value="FmdA_AmdA"/>
</dbReference>
<dbReference type="EMBL" id="JAVDYJ010000001">
    <property type="protein sequence ID" value="MDR7346383.1"/>
    <property type="molecule type" value="Genomic_DNA"/>
</dbReference>
<comment type="caution">
    <text evidence="1">The sequence shown here is derived from an EMBL/GenBank/DDBJ whole genome shotgun (WGS) entry which is preliminary data.</text>
</comment>
<name>A0ABU2B0T1_9MICC</name>
<dbReference type="EC" id="3.5.1.49" evidence="1"/>
<accession>A0ABU2B0T1</accession>
<keyword evidence="2" id="KW-1185">Reference proteome</keyword>
<dbReference type="Pfam" id="PF03069">
    <property type="entry name" value="FmdA_AmdA"/>
    <property type="match status" value="1"/>
</dbReference>
<keyword evidence="1" id="KW-0378">Hydrolase</keyword>
<dbReference type="NCBIfam" id="NF045496">
    <property type="entry name" value="FormamaseFmdA"/>
    <property type="match status" value="1"/>
</dbReference>
<dbReference type="Gene3D" id="2.60.120.580">
    <property type="entry name" value="Acetamidase/Formamidase-like domains"/>
    <property type="match status" value="1"/>
</dbReference>
<dbReference type="PANTHER" id="PTHR31891">
    <property type="entry name" value="FORMAMIDASE C869.04-RELATED"/>
    <property type="match status" value="1"/>
</dbReference>
<dbReference type="SUPFAM" id="SSF141130">
    <property type="entry name" value="Acetamidase/Formamidase-like"/>
    <property type="match status" value="1"/>
</dbReference>
<evidence type="ECO:0000313" key="2">
    <source>
        <dbReference type="Proteomes" id="UP001183794"/>
    </source>
</evidence>
<organism evidence="1 2">
    <name type="scientific">Enteractinococcus fodinae</name>
    <dbReference type="NCBI Taxonomy" id="684663"/>
    <lineage>
        <taxon>Bacteria</taxon>
        <taxon>Bacillati</taxon>
        <taxon>Actinomycetota</taxon>
        <taxon>Actinomycetes</taxon>
        <taxon>Micrococcales</taxon>
        <taxon>Micrococcaceae</taxon>
    </lineage>
</organism>
<protein>
    <submittedName>
        <fullName evidence="1">Formamidase</fullName>
        <ecNumber evidence="1">3.5.1.49</ecNumber>
    </submittedName>
</protein>
<evidence type="ECO:0000313" key="1">
    <source>
        <dbReference type="EMBL" id="MDR7346383.1"/>
    </source>
</evidence>
<dbReference type="RefSeq" id="WP_310171321.1">
    <property type="nucleotide sequence ID" value="NZ_BAABHE010000002.1"/>
</dbReference>
<dbReference type="PANTHER" id="PTHR31891:SF1">
    <property type="entry name" value="FORMAMIDASE C869.04-RELATED"/>
    <property type="match status" value="1"/>
</dbReference>
<dbReference type="InterPro" id="IPR054833">
    <property type="entry name" value="FormamaseFmdA"/>
</dbReference>
<sequence length="473" mass="50904">MPDTIFALNDDRSFEDQEVVGHNRWHPEIPPVATIEPGQAVRIECREWFDGFIKNDDSAADVLNAPFHAGHQLSGPFRVPGARPGDLLVVDILDAGPISYDHTGSLAGMGWGYTGIFAHNNGGGFLGEHFPDAYKAIWDFADGKATSRHIPGVSFQGVVHPGLMGTAPSPQLLKTWNKREAGLIATNPLRVPPLALPPLPKGALLGAVPADDAARIALEAAQTAPPRENGGNQDIKNLTAGSRVYFPVFVDGANLSVGDLHFSQGDGEITFCGAIEMGGYIDLRVDILRGGMETYKVRHNPMFIPGHQAPQYTDWISFSGTSVTTKGKQKYLDARLAYQRACLHAIEYLTTFGYSPEQAYLLLGAAPIEGHLSSVVDIPNACATVYIPTEIFDFDIKPSSGGPHQVHSGIDVPRAAAAQLPKENILRAVPKKKRALLPSSSAATVDGSTSPIRQVAHLVGDRLQNIARRVRGR</sequence>
<dbReference type="GO" id="GO:0004328">
    <property type="term" value="F:formamidase activity"/>
    <property type="evidence" value="ECO:0007669"/>
    <property type="project" value="UniProtKB-EC"/>
</dbReference>
<dbReference type="Proteomes" id="UP001183794">
    <property type="component" value="Unassembled WGS sequence"/>
</dbReference>